<sequence>MSPVVDETAGDLPVRDVGLFRGGLMATVPDTLRDVKPWKRHHVIKSKADPQHLFRFPREHLEDLCLRLQEENSTLKQHTRTQEQRLRRMSTRLLRLRQAPPGSGGVKERDMEDTIQELEARVATLESQKGVLQNKLSLAKQHIMDLGGRMPFKYSKGKTMEVEAGVRRAAQTAPPRYGPTLEDTRAEMERFRSSVPEQVRVAELELTAQALRDTLREREKAIEGTVREMRKQQADRHRITIRENVDMIRLQKQLSEKSTALRVTQEKFNDLQEAYENQLEESQRSLKESQGALLEKVEELSEQLKQERQRALALEGQLTTNNLSLQTLEKLQERISDLEGERDLIKENYDTLLESTLSVQSSHDGQMEKKTEVEQEREEVAGNACRIDIQRLEETLQVEREERGRLEVEKEKLRQEKEMLQEQREREREFSVMMRDKREHLEQELLQYRQQVSALQDRLDSVTKEFDMSVEELSETLLQIKVFRMQQESREGLRFLSAEGKVEDSPHELMNIQALHAETVLELQKTRNLLLLEHRISKDLKEELNIVSQKMESEREESKRRTAEKDKLLAKRALQINTLQAQLKELAYSPRNFKRTIPVQYTWPAGDQEVVQPIEDDISFSQLRAGESMLEIHLKAATFTPAGLRTMGSIHPGVDMCDDIVTFCTYSFLDFEVHSTPLVSGSQPNYGFTSRYALTAHDLCRLGGQGSKVRVEFHQALGGVRFVTHGNGQIPLIGAMERRGERIGGCVSITGPEGEIVGVVDFWVRLFPPAEPIHTVIERPADRRTVTQRRHMQTFYDWQDSHEELHDYGGGIPNELVVTLERCVGLSARWPGLLPDAYLTYRFYDLPPHVSQTVQCTADPVFSDTTSYPLAVTTDVLHYLRSSSLWIYVFDDSDDEMPPPYLAKTPIPLRALATGREIRGDYVLRDPAGAPRGMVRIMIKWKYPFQAPADTLLGKQRKEADMKGNAMENSEQEKRQKEEIEVSQRPVAKPRTQLFEPRETKVLQKETQAWPRPPPVKQKGSQNVWQDQTIFAKPQANRQSRTRKRSTKRSPDIFQMTPHLTPEPRLTTPSHLPISKFSEGTSSRLSPATMSRRSSASNVGTSELPSIDQVSMDEEEEEEEKSESAAAEDSEAPESSESTSSQSDIIVVSPKRKMRKGDKVRVEILSLTFEPSSHVALDESVQRVYVEYRLLGVPMETTETPMSLRKPTEGEEIHYNFTRVIYVDGSQSAPLRQYLYTMLEGTDPNHGRLKFTVVSEPMDDDEECVDVGHAFLDLKELLLTGNDVIEQQIDILSVDEDKEVIGNLKLSLEAAKALTGIYKEFHQKEETKKEDETEEEEEKEEEQEEEKKKDQIQVIDYDDSDFY</sequence>
<evidence type="ECO:0000256" key="2">
    <source>
        <dbReference type="ARBA" id="ARBA00006042"/>
    </source>
</evidence>
<name>A0A3Q1IZ36_ANATE</name>
<dbReference type="GO" id="GO:0046548">
    <property type="term" value="P:retinal rod cell development"/>
    <property type="evidence" value="ECO:0007669"/>
    <property type="project" value="TreeGrafter"/>
</dbReference>
<dbReference type="GeneID" id="113157769"/>
<dbReference type="PANTHER" id="PTHR14240">
    <property type="entry name" value="RETINITIS PIGMENTOSA GTPASE REGULATOR-INTERACTING PROTEIN"/>
    <property type="match status" value="1"/>
</dbReference>
<dbReference type="GO" id="GO:0005856">
    <property type="term" value="C:cytoskeleton"/>
    <property type="evidence" value="ECO:0007669"/>
    <property type="project" value="UniProtKB-ARBA"/>
</dbReference>
<evidence type="ECO:0000256" key="1">
    <source>
        <dbReference type="ARBA" id="ARBA00004138"/>
    </source>
</evidence>
<proteinExistence type="inferred from homology"/>
<dbReference type="InParanoid" id="A0A3Q1IZ36"/>
<evidence type="ECO:0000313" key="9">
    <source>
        <dbReference type="Ensembl" id="ENSATEP00000024379.2"/>
    </source>
</evidence>
<keyword evidence="5" id="KW-0966">Cell projection</keyword>
<protein>
    <recommendedName>
        <fullName evidence="8">C2 domain-containing protein</fullName>
    </recommendedName>
</protein>
<feature type="region of interest" description="Disordered" evidence="7">
    <location>
        <begin position="359"/>
        <end position="378"/>
    </location>
</feature>
<feature type="compositionally biased region" description="Polar residues" evidence="7">
    <location>
        <begin position="1019"/>
        <end position="1029"/>
    </location>
</feature>
<reference evidence="9" key="3">
    <citation type="submission" date="2025-09" db="UniProtKB">
        <authorList>
            <consortium name="Ensembl"/>
        </authorList>
    </citation>
    <scope>IDENTIFICATION</scope>
</reference>
<organism evidence="9 10">
    <name type="scientific">Anabas testudineus</name>
    <name type="common">Climbing perch</name>
    <name type="synonym">Anthias testudineus</name>
    <dbReference type="NCBI Taxonomy" id="64144"/>
    <lineage>
        <taxon>Eukaryota</taxon>
        <taxon>Metazoa</taxon>
        <taxon>Chordata</taxon>
        <taxon>Craniata</taxon>
        <taxon>Vertebrata</taxon>
        <taxon>Euteleostomi</taxon>
        <taxon>Actinopterygii</taxon>
        <taxon>Neopterygii</taxon>
        <taxon>Teleostei</taxon>
        <taxon>Neoteleostei</taxon>
        <taxon>Acanthomorphata</taxon>
        <taxon>Anabantaria</taxon>
        <taxon>Anabantiformes</taxon>
        <taxon>Anabantoidei</taxon>
        <taxon>Anabantidae</taxon>
        <taxon>Anabas</taxon>
    </lineage>
</organism>
<dbReference type="OMA" id="NTLAAGW"/>
<evidence type="ECO:0000256" key="7">
    <source>
        <dbReference type="SAM" id="MobiDB-lite"/>
    </source>
</evidence>
<evidence type="ECO:0000256" key="4">
    <source>
        <dbReference type="ARBA" id="ARBA00023069"/>
    </source>
</evidence>
<evidence type="ECO:0000256" key="5">
    <source>
        <dbReference type="ARBA" id="ARBA00023273"/>
    </source>
</evidence>
<dbReference type="InterPro" id="IPR021656">
    <property type="entry name" value="C2-C2_1"/>
</dbReference>
<feature type="coiled-coil region" evidence="6">
    <location>
        <begin position="261"/>
        <end position="355"/>
    </location>
</feature>
<accession>A0A3Q1IZ36</accession>
<comment type="subcellular location">
    <subcellularLocation>
        <location evidence="1">Cell projection</location>
        <location evidence="1">Cilium</location>
    </subcellularLocation>
</comment>
<dbReference type="GO" id="GO:1905515">
    <property type="term" value="P:non-motile cilium assembly"/>
    <property type="evidence" value="ECO:0007669"/>
    <property type="project" value="TreeGrafter"/>
</dbReference>
<feature type="region of interest" description="Disordered" evidence="7">
    <location>
        <begin position="960"/>
        <end position="1151"/>
    </location>
</feature>
<dbReference type="Ensembl" id="ENSATET00000024769.3">
    <property type="protein sequence ID" value="ENSATEP00000024379.2"/>
    <property type="gene ID" value="ENSATEG00000016927.3"/>
</dbReference>
<dbReference type="InterPro" id="IPR041091">
    <property type="entry name" value="RPGRIP1_C"/>
</dbReference>
<dbReference type="SUPFAM" id="SSF49562">
    <property type="entry name" value="C2 domain (Calcium/lipid-binding domain, CaLB)"/>
    <property type="match status" value="2"/>
</dbReference>
<dbReference type="Proteomes" id="UP000265040">
    <property type="component" value="Chromosome 18"/>
</dbReference>
<keyword evidence="4" id="KW-0969">Cilium</keyword>
<dbReference type="PROSITE" id="PS50004">
    <property type="entry name" value="C2"/>
    <property type="match status" value="1"/>
</dbReference>
<dbReference type="Pfam" id="PF11618">
    <property type="entry name" value="C2-C2_1"/>
    <property type="match status" value="1"/>
</dbReference>
<dbReference type="CDD" id="cd00030">
    <property type="entry name" value="C2"/>
    <property type="match status" value="1"/>
</dbReference>
<feature type="compositionally biased region" description="Basic and acidic residues" evidence="7">
    <location>
        <begin position="971"/>
        <end position="982"/>
    </location>
</feature>
<dbReference type="STRING" id="64144.ENSATEP00000024379"/>
<feature type="compositionally biased region" description="Basic and acidic residues" evidence="7">
    <location>
        <begin position="1322"/>
        <end position="1331"/>
    </location>
</feature>
<dbReference type="PANTHER" id="PTHR14240:SF1">
    <property type="entry name" value="PROTEIN FANTOM-RELATED"/>
    <property type="match status" value="1"/>
</dbReference>
<dbReference type="GeneTree" id="ENSGT00520000055620"/>
<dbReference type="Gene3D" id="2.60.40.150">
    <property type="entry name" value="C2 domain"/>
    <property type="match status" value="3"/>
</dbReference>
<reference evidence="9" key="1">
    <citation type="submission" date="2021-04" db="EMBL/GenBank/DDBJ databases">
        <authorList>
            <consortium name="Wellcome Sanger Institute Data Sharing"/>
        </authorList>
    </citation>
    <scope>NUCLEOTIDE SEQUENCE [LARGE SCALE GENOMIC DNA]</scope>
</reference>
<feature type="domain" description="C2" evidence="8">
    <location>
        <begin position="794"/>
        <end position="922"/>
    </location>
</feature>
<feature type="region of interest" description="Disordered" evidence="7">
    <location>
        <begin position="1322"/>
        <end position="1363"/>
    </location>
</feature>
<dbReference type="GO" id="GO:0032391">
    <property type="term" value="C:photoreceptor connecting cilium"/>
    <property type="evidence" value="ECO:0007669"/>
    <property type="project" value="TreeGrafter"/>
</dbReference>
<keyword evidence="3 6" id="KW-0175">Coiled coil</keyword>
<evidence type="ECO:0000313" key="10">
    <source>
        <dbReference type="Proteomes" id="UP000265040"/>
    </source>
</evidence>
<dbReference type="RefSeq" id="XP_026209179.1">
    <property type="nucleotide sequence ID" value="XM_026353394.1"/>
</dbReference>
<evidence type="ECO:0000259" key="8">
    <source>
        <dbReference type="PROSITE" id="PS50004"/>
    </source>
</evidence>
<evidence type="ECO:0000256" key="6">
    <source>
        <dbReference type="SAM" id="Coils"/>
    </source>
</evidence>
<dbReference type="InterPro" id="IPR000008">
    <property type="entry name" value="C2_dom"/>
</dbReference>
<reference evidence="9" key="2">
    <citation type="submission" date="2025-08" db="UniProtKB">
        <authorList>
            <consortium name="Ensembl"/>
        </authorList>
    </citation>
    <scope>IDENTIFICATION</scope>
</reference>
<evidence type="ECO:0000256" key="3">
    <source>
        <dbReference type="ARBA" id="ARBA00023054"/>
    </source>
</evidence>
<dbReference type="InterPro" id="IPR031139">
    <property type="entry name" value="RPGRIP1_fam"/>
</dbReference>
<feature type="compositionally biased region" description="Basic and acidic residues" evidence="7">
    <location>
        <begin position="365"/>
        <end position="378"/>
    </location>
</feature>
<gene>
    <name evidence="9" type="primary">RPGRIP1</name>
</gene>
<dbReference type="InterPro" id="IPR035892">
    <property type="entry name" value="C2_domain_sf"/>
</dbReference>
<feature type="compositionally biased region" description="Acidic residues" evidence="7">
    <location>
        <begin position="1111"/>
        <end position="1134"/>
    </location>
</feature>
<feature type="coiled-coil region" evidence="6">
    <location>
        <begin position="108"/>
        <end position="135"/>
    </location>
</feature>
<feature type="compositionally biased region" description="Acidic residues" evidence="7">
    <location>
        <begin position="1332"/>
        <end position="1344"/>
    </location>
</feature>
<dbReference type="Pfam" id="PF18111">
    <property type="entry name" value="RPGR1_C"/>
    <property type="match status" value="1"/>
</dbReference>
<feature type="coiled-coil region" evidence="6">
    <location>
        <begin position="389"/>
        <end position="465"/>
    </location>
</feature>
<feature type="coiled-coil region" evidence="6">
    <location>
        <begin position="201"/>
        <end position="232"/>
    </location>
</feature>
<feature type="compositionally biased region" description="Polar residues" evidence="7">
    <location>
        <begin position="1078"/>
        <end position="1104"/>
    </location>
</feature>
<dbReference type="AlphaFoldDB" id="A0A3Q1IZ36"/>
<keyword evidence="10" id="KW-1185">Reference proteome</keyword>
<comment type="similarity">
    <text evidence="2">Belongs to the RPGRIP1 family.</text>
</comment>